<dbReference type="FunFam" id="3.30.70.270:FF:000001">
    <property type="entry name" value="Diguanylate cyclase domain protein"/>
    <property type="match status" value="1"/>
</dbReference>
<proteinExistence type="predicted"/>
<dbReference type="NCBIfam" id="TIGR00254">
    <property type="entry name" value="GGDEF"/>
    <property type="match status" value="1"/>
</dbReference>
<feature type="domain" description="GGDEF" evidence="4">
    <location>
        <begin position="187"/>
        <end position="316"/>
    </location>
</feature>
<dbReference type="CDD" id="cd01949">
    <property type="entry name" value="GGDEF"/>
    <property type="match status" value="1"/>
</dbReference>
<dbReference type="Pfam" id="PF00990">
    <property type="entry name" value="GGDEF"/>
    <property type="match status" value="1"/>
</dbReference>
<dbReference type="Gene3D" id="3.30.70.270">
    <property type="match status" value="1"/>
</dbReference>
<evidence type="ECO:0000256" key="2">
    <source>
        <dbReference type="ARBA" id="ARBA00012528"/>
    </source>
</evidence>
<dbReference type="SUPFAM" id="SSF55785">
    <property type="entry name" value="PYP-like sensor domain (PAS domain)"/>
    <property type="match status" value="1"/>
</dbReference>
<evidence type="ECO:0000313" key="6">
    <source>
        <dbReference type="Proteomes" id="UP000190911"/>
    </source>
</evidence>
<evidence type="ECO:0000259" key="4">
    <source>
        <dbReference type="PROSITE" id="PS50887"/>
    </source>
</evidence>
<dbReference type="EC" id="2.7.7.65" evidence="2"/>
<sequence>MARIQERHISVISANDTQRTESADMSLLRRYRAAFMQSREAIVFVQQDKIIDYNPAALALLGVDSEALVPTLGLMHFSPGRQPNGKRSRALGSVYVKQAMRHGQALFEWRLQALNGHEFPAEIMLSRIDIPGDTLLQATVRDISRQKRLEEELSRNAMTDHLTGAFNRQRFDEEMRRALARLRRNQVSTALILLDIDHFKPVNDTYGHAVGDDVLVELTALLDASLRIPDMLTRWGGEEFVMVLPDSGQQEALQLAERLRQLIADHDFSVVGSITASLSVTTLHADDDARRCLQRLDDALYQAKDLGRNKVLEADSDAAV</sequence>
<dbReference type="NCBIfam" id="TIGR00229">
    <property type="entry name" value="sensory_box"/>
    <property type="match status" value="1"/>
</dbReference>
<dbReference type="PANTHER" id="PTHR45138:SF9">
    <property type="entry name" value="DIGUANYLATE CYCLASE DGCM-RELATED"/>
    <property type="match status" value="1"/>
</dbReference>
<dbReference type="STRING" id="29571.SAMN05878437_2173"/>
<dbReference type="GO" id="GO:0052621">
    <property type="term" value="F:diguanylate cyclase activity"/>
    <property type="evidence" value="ECO:0007669"/>
    <property type="project" value="UniProtKB-EC"/>
</dbReference>
<dbReference type="PROSITE" id="PS50887">
    <property type="entry name" value="GGDEF"/>
    <property type="match status" value="1"/>
</dbReference>
<evidence type="ECO:0000256" key="3">
    <source>
        <dbReference type="ARBA" id="ARBA00034247"/>
    </source>
</evidence>
<dbReference type="PANTHER" id="PTHR45138">
    <property type="entry name" value="REGULATORY COMPONENTS OF SENSORY TRANSDUCTION SYSTEM"/>
    <property type="match status" value="1"/>
</dbReference>
<evidence type="ECO:0000313" key="5">
    <source>
        <dbReference type="EMBL" id="SHM28574.1"/>
    </source>
</evidence>
<comment type="cofactor">
    <cofactor evidence="1">
        <name>Mg(2+)</name>
        <dbReference type="ChEBI" id="CHEBI:18420"/>
    </cofactor>
</comment>
<dbReference type="SUPFAM" id="SSF55073">
    <property type="entry name" value="Nucleotide cyclase"/>
    <property type="match status" value="1"/>
</dbReference>
<dbReference type="AlphaFoldDB" id="A0A1M7HJE3"/>
<keyword evidence="6" id="KW-1185">Reference proteome</keyword>
<dbReference type="SMART" id="SM00267">
    <property type="entry name" value="GGDEF"/>
    <property type="match status" value="1"/>
</dbReference>
<dbReference type="Proteomes" id="UP000190911">
    <property type="component" value="Chromosome I"/>
</dbReference>
<reference evidence="5 6" key="1">
    <citation type="submission" date="2016-11" db="EMBL/GenBank/DDBJ databases">
        <authorList>
            <person name="Jaros S."/>
            <person name="Januszkiewicz K."/>
            <person name="Wedrychowicz H."/>
        </authorList>
    </citation>
    <scope>NUCLEOTIDE SEQUENCE [LARGE SCALE GENOMIC DNA]</scope>
    <source>
        <strain evidence="5 6">ACAM 12</strain>
    </source>
</reference>
<dbReference type="InterPro" id="IPR035965">
    <property type="entry name" value="PAS-like_dom_sf"/>
</dbReference>
<dbReference type="OrthoDB" id="73375at2"/>
<dbReference type="Gene3D" id="3.30.450.20">
    <property type="entry name" value="PAS domain"/>
    <property type="match status" value="1"/>
</dbReference>
<gene>
    <name evidence="5" type="ORF">SAMN05878437_2173</name>
</gene>
<dbReference type="InterPro" id="IPR000160">
    <property type="entry name" value="GGDEF_dom"/>
</dbReference>
<dbReference type="Pfam" id="PF13188">
    <property type="entry name" value="PAS_8"/>
    <property type="match status" value="1"/>
</dbReference>
<dbReference type="CDD" id="cd00130">
    <property type="entry name" value="PAS"/>
    <property type="match status" value="1"/>
</dbReference>
<accession>A0A1M7HJE3</accession>
<dbReference type="EMBL" id="LT670847">
    <property type="protein sequence ID" value="SHM28574.1"/>
    <property type="molecule type" value="Genomic_DNA"/>
</dbReference>
<dbReference type="InterPro" id="IPR000014">
    <property type="entry name" value="PAS"/>
</dbReference>
<organism evidence="5 6">
    <name type="scientific">Vreelandella subglaciescola</name>
    <dbReference type="NCBI Taxonomy" id="29571"/>
    <lineage>
        <taxon>Bacteria</taxon>
        <taxon>Pseudomonadati</taxon>
        <taxon>Pseudomonadota</taxon>
        <taxon>Gammaproteobacteria</taxon>
        <taxon>Oceanospirillales</taxon>
        <taxon>Halomonadaceae</taxon>
        <taxon>Vreelandella</taxon>
    </lineage>
</organism>
<dbReference type="FunCoup" id="A0A1M7HJE3">
    <property type="interactions" value="110"/>
</dbReference>
<comment type="catalytic activity">
    <reaction evidence="3">
        <text>2 GTP = 3',3'-c-di-GMP + 2 diphosphate</text>
        <dbReference type="Rhea" id="RHEA:24898"/>
        <dbReference type="ChEBI" id="CHEBI:33019"/>
        <dbReference type="ChEBI" id="CHEBI:37565"/>
        <dbReference type="ChEBI" id="CHEBI:58805"/>
        <dbReference type="EC" id="2.7.7.65"/>
    </reaction>
</comment>
<evidence type="ECO:0000256" key="1">
    <source>
        <dbReference type="ARBA" id="ARBA00001946"/>
    </source>
</evidence>
<protein>
    <recommendedName>
        <fullName evidence="2">diguanylate cyclase</fullName>
        <ecNumber evidence="2">2.7.7.65</ecNumber>
    </recommendedName>
</protein>
<name>A0A1M7HJE3_9GAMM</name>
<dbReference type="InterPro" id="IPR043128">
    <property type="entry name" value="Rev_trsase/Diguanyl_cyclase"/>
</dbReference>
<dbReference type="InParanoid" id="A0A1M7HJE3"/>
<dbReference type="InterPro" id="IPR050469">
    <property type="entry name" value="Diguanylate_Cyclase"/>
</dbReference>
<dbReference type="InterPro" id="IPR029787">
    <property type="entry name" value="Nucleotide_cyclase"/>
</dbReference>